<dbReference type="OrthoDB" id="10646805at2759"/>
<dbReference type="RefSeq" id="XP_018259878.1">
    <property type="nucleotide sequence ID" value="XM_018411210.1"/>
</dbReference>
<dbReference type="KEGG" id="kdj:28971649"/>
<evidence type="ECO:0000256" key="1">
    <source>
        <dbReference type="SAM" id="MobiDB-lite"/>
    </source>
</evidence>
<reference evidence="3" key="2">
    <citation type="submission" date="2013-07" db="EMBL/GenBank/DDBJ databases">
        <authorList>
            <consortium name="The Broad Institute Genome Sequencing Platform"/>
            <person name="Cuomo C."/>
            <person name="Litvintseva A."/>
            <person name="Chen Y."/>
            <person name="Heitman J."/>
            <person name="Sun S."/>
            <person name="Springer D."/>
            <person name="Dromer F."/>
            <person name="Young S.K."/>
            <person name="Zeng Q."/>
            <person name="Gargeya S."/>
            <person name="Fitzgerald M."/>
            <person name="Abouelleil A."/>
            <person name="Alvarado L."/>
            <person name="Berlin A.M."/>
            <person name="Chapman S.B."/>
            <person name="Dewar J."/>
            <person name="Goldberg J."/>
            <person name="Griggs A."/>
            <person name="Gujja S."/>
            <person name="Hansen M."/>
            <person name="Howarth C."/>
            <person name="Imamovic A."/>
            <person name="Larimer J."/>
            <person name="McCowan C."/>
            <person name="Murphy C."/>
            <person name="Pearson M."/>
            <person name="Priest M."/>
            <person name="Roberts A."/>
            <person name="Saif S."/>
            <person name="Shea T."/>
            <person name="Sykes S."/>
            <person name="Wortman J."/>
            <person name="Nusbaum C."/>
            <person name="Birren B."/>
        </authorList>
    </citation>
    <scope>NUCLEOTIDE SEQUENCE</scope>
    <source>
        <strain evidence="3">CBS 10117</strain>
    </source>
</reference>
<sequence>MSDKESNTNREDDNRGRATNEYDERTSLRPQPHPQPEKWADLLSCLPDEQCGRMSIIGDPYSHPRPATSPATSASPSSLEAERQPNHTDTYTSPLINLPPLLKGNKVRYIWWHAYNPDGCVRPGQIKSFLDVILPSDPVRVCKSCFGASQGHCQGRTCVQLTHEHGDIAFTECNAKLQIDHPRGVLGLVEDLCRTHGWREKVQEGIPLVEGFSEEVDYHVLHHPPRAEFFAQWRWQEEYTQHTNRDSAGEGSKPDSGVKKDEMWHEMEKALFDYYQFQFETSPEEDCNHKLIYVDSHDESRIMYELEGIKLRGEVSFWTVGRQTSVKAMRARRLAKGGS</sequence>
<evidence type="ECO:0000313" key="3">
    <source>
        <dbReference type="EMBL" id="WWC65339.1"/>
    </source>
</evidence>
<proteinExistence type="predicted"/>
<feature type="compositionally biased region" description="Low complexity" evidence="1">
    <location>
        <begin position="66"/>
        <end position="78"/>
    </location>
</feature>
<reference evidence="3" key="3">
    <citation type="submission" date="2024-02" db="EMBL/GenBank/DDBJ databases">
        <title>Comparative genomics of Cryptococcus and Kwoniella reveals pathogenesis evolution and contrasting modes of karyotype evolution via chromosome fusion or intercentromeric recombination.</title>
        <authorList>
            <person name="Coelho M.A."/>
            <person name="David-Palma M."/>
            <person name="Shea T."/>
            <person name="Bowers K."/>
            <person name="McGinley-Smith S."/>
            <person name="Mohammad A.W."/>
            <person name="Gnirke A."/>
            <person name="Yurkov A.M."/>
            <person name="Nowrousian M."/>
            <person name="Sun S."/>
            <person name="Cuomo C.A."/>
            <person name="Heitman J."/>
        </authorList>
    </citation>
    <scope>NUCLEOTIDE SEQUENCE</scope>
    <source>
        <strain evidence="3">CBS 10117</strain>
    </source>
</reference>
<accession>A0A1A5ZW52</accession>
<dbReference type="EMBL" id="CP144539">
    <property type="protein sequence ID" value="WWC65339.1"/>
    <property type="molecule type" value="Genomic_DNA"/>
</dbReference>
<dbReference type="Proteomes" id="UP000078595">
    <property type="component" value="Chromosome 10"/>
</dbReference>
<reference evidence="2" key="1">
    <citation type="submission" date="2013-07" db="EMBL/GenBank/DDBJ databases">
        <title>The Genome Sequence of Cryptococcus dejecticola CBS10117.</title>
        <authorList>
            <consortium name="The Broad Institute Genome Sequencing Platform"/>
            <person name="Cuomo C."/>
            <person name="Litvintseva A."/>
            <person name="Chen Y."/>
            <person name="Heitman J."/>
            <person name="Sun S."/>
            <person name="Springer D."/>
            <person name="Dromer F."/>
            <person name="Young S.K."/>
            <person name="Zeng Q."/>
            <person name="Gargeya S."/>
            <person name="Fitzgerald M."/>
            <person name="Abouelleil A."/>
            <person name="Alvarado L."/>
            <person name="Berlin A.M."/>
            <person name="Chapman S.B."/>
            <person name="Dewar J."/>
            <person name="Goldberg J."/>
            <person name="Griggs A."/>
            <person name="Gujja S."/>
            <person name="Hansen M."/>
            <person name="Howarth C."/>
            <person name="Imamovic A."/>
            <person name="Larimer J."/>
            <person name="McCowan C."/>
            <person name="Murphy C."/>
            <person name="Pearson M."/>
            <person name="Priest M."/>
            <person name="Roberts A."/>
            <person name="Saif S."/>
            <person name="Shea T."/>
            <person name="Sykes S."/>
            <person name="Wortman J."/>
            <person name="Nusbaum C."/>
            <person name="Birren B."/>
        </authorList>
    </citation>
    <scope>NUCLEOTIDE SEQUENCE [LARGE SCALE GENOMIC DNA]</scope>
    <source>
        <strain evidence="2">CBS 10117</strain>
    </source>
</reference>
<feature type="compositionally biased region" description="Basic and acidic residues" evidence="1">
    <location>
        <begin position="1"/>
        <end position="27"/>
    </location>
</feature>
<evidence type="ECO:0000313" key="4">
    <source>
        <dbReference type="Proteomes" id="UP000078595"/>
    </source>
</evidence>
<dbReference type="VEuPathDB" id="FungiDB:I303_07950"/>
<gene>
    <name evidence="2" type="ORF">I303_07950</name>
    <name evidence="3" type="ORF">I303_107957</name>
</gene>
<protein>
    <submittedName>
        <fullName evidence="2">Uncharacterized protein</fullName>
    </submittedName>
</protein>
<feature type="region of interest" description="Disordered" evidence="1">
    <location>
        <begin position="56"/>
        <end position="93"/>
    </location>
</feature>
<dbReference type="EMBL" id="KI894036">
    <property type="protein sequence ID" value="OBR82036.1"/>
    <property type="molecule type" value="Genomic_DNA"/>
</dbReference>
<name>A0A1A5ZW52_9TREE</name>
<evidence type="ECO:0000313" key="2">
    <source>
        <dbReference type="EMBL" id="OBR82036.1"/>
    </source>
</evidence>
<feature type="region of interest" description="Disordered" evidence="1">
    <location>
        <begin position="1"/>
        <end position="42"/>
    </location>
</feature>
<dbReference type="GeneID" id="28971649"/>
<organism evidence="2">
    <name type="scientific">Kwoniella dejecticola CBS 10117</name>
    <dbReference type="NCBI Taxonomy" id="1296121"/>
    <lineage>
        <taxon>Eukaryota</taxon>
        <taxon>Fungi</taxon>
        <taxon>Dikarya</taxon>
        <taxon>Basidiomycota</taxon>
        <taxon>Agaricomycotina</taxon>
        <taxon>Tremellomycetes</taxon>
        <taxon>Tremellales</taxon>
        <taxon>Cryptococcaceae</taxon>
        <taxon>Kwoniella</taxon>
    </lineage>
</organism>
<keyword evidence="4" id="KW-1185">Reference proteome</keyword>
<dbReference type="AlphaFoldDB" id="A0A1A5ZW52"/>